<dbReference type="AlphaFoldDB" id="A0A0F9RRW3"/>
<accession>A0A0F9RRW3</accession>
<comment type="caution">
    <text evidence="1">The sequence shown here is derived from an EMBL/GenBank/DDBJ whole genome shotgun (WGS) entry which is preliminary data.</text>
</comment>
<proteinExistence type="predicted"/>
<organism evidence="1">
    <name type="scientific">marine sediment metagenome</name>
    <dbReference type="NCBI Taxonomy" id="412755"/>
    <lineage>
        <taxon>unclassified sequences</taxon>
        <taxon>metagenomes</taxon>
        <taxon>ecological metagenomes</taxon>
    </lineage>
</organism>
<dbReference type="EMBL" id="LAZR01002616">
    <property type="protein sequence ID" value="KKN27726.1"/>
    <property type="molecule type" value="Genomic_DNA"/>
</dbReference>
<protein>
    <submittedName>
        <fullName evidence="1">Uncharacterized protein</fullName>
    </submittedName>
</protein>
<name>A0A0F9RRW3_9ZZZZ</name>
<sequence length="70" mass="8204">MGIWHLDRYEYDEDDIKNILEYGRSLSCSSWTEAIEERADVGRALKKLKIGRHWEDVNYTQIVAFLNGGK</sequence>
<reference evidence="1" key="1">
    <citation type="journal article" date="2015" name="Nature">
        <title>Complex archaea that bridge the gap between prokaryotes and eukaryotes.</title>
        <authorList>
            <person name="Spang A."/>
            <person name="Saw J.H."/>
            <person name="Jorgensen S.L."/>
            <person name="Zaremba-Niedzwiedzka K."/>
            <person name="Martijn J."/>
            <person name="Lind A.E."/>
            <person name="van Eijk R."/>
            <person name="Schleper C."/>
            <person name="Guy L."/>
            <person name="Ettema T.J."/>
        </authorList>
    </citation>
    <scope>NUCLEOTIDE SEQUENCE</scope>
</reference>
<gene>
    <name evidence="1" type="ORF">LCGC14_0861500</name>
</gene>
<evidence type="ECO:0000313" key="1">
    <source>
        <dbReference type="EMBL" id="KKN27726.1"/>
    </source>
</evidence>